<keyword evidence="3" id="KW-1185">Reference proteome</keyword>
<reference evidence="2" key="1">
    <citation type="submission" date="2021-10" db="EMBL/GenBank/DDBJ databases">
        <title>Marinomonas pontica sp. nov., isolated from the Black Sea.</title>
        <authorList>
            <person name="Zhao L.-H."/>
            <person name="Xue J.-H."/>
        </authorList>
    </citation>
    <scope>NUCLEOTIDE SEQUENCE</scope>
    <source>
        <strain evidence="2">E8</strain>
    </source>
</reference>
<name>A0A9X1INV4_9GAMM</name>
<evidence type="ECO:0000256" key="1">
    <source>
        <dbReference type="SAM" id="MobiDB-lite"/>
    </source>
</evidence>
<gene>
    <name evidence="2" type="ORF">LG368_13275</name>
</gene>
<organism evidence="2 3">
    <name type="scientific">Marinomonas algarum</name>
    <dbReference type="NCBI Taxonomy" id="2883105"/>
    <lineage>
        <taxon>Bacteria</taxon>
        <taxon>Pseudomonadati</taxon>
        <taxon>Pseudomonadota</taxon>
        <taxon>Gammaproteobacteria</taxon>
        <taxon>Oceanospirillales</taxon>
        <taxon>Oceanospirillaceae</taxon>
        <taxon>Marinomonas</taxon>
    </lineage>
</organism>
<dbReference type="Proteomes" id="UP001139095">
    <property type="component" value="Unassembled WGS sequence"/>
</dbReference>
<evidence type="ECO:0000313" key="3">
    <source>
        <dbReference type="Proteomes" id="UP001139095"/>
    </source>
</evidence>
<dbReference type="EMBL" id="JAJATW010000025">
    <property type="protein sequence ID" value="MCB5162864.1"/>
    <property type="molecule type" value="Genomic_DNA"/>
</dbReference>
<accession>A0A9X1INV4</accession>
<feature type="region of interest" description="Disordered" evidence="1">
    <location>
        <begin position="76"/>
        <end position="97"/>
    </location>
</feature>
<feature type="compositionally biased region" description="Basic residues" evidence="1">
    <location>
        <begin position="79"/>
        <end position="97"/>
    </location>
</feature>
<dbReference type="RefSeq" id="WP_226755211.1">
    <property type="nucleotide sequence ID" value="NZ_JAJATW010000025.1"/>
</dbReference>
<sequence length="97" mass="10752">MLDMSRLMTLSVALEEGVKSQDLEAIQALCDANSAFILSIVPQSNSADNDVIRHFIALHRAATLLVRDAHSELQQQLHQTHKTRKGVSKYKGVKNAK</sequence>
<evidence type="ECO:0000313" key="2">
    <source>
        <dbReference type="EMBL" id="MCB5162864.1"/>
    </source>
</evidence>
<comment type="caution">
    <text evidence="2">The sequence shown here is derived from an EMBL/GenBank/DDBJ whole genome shotgun (WGS) entry which is preliminary data.</text>
</comment>
<protein>
    <submittedName>
        <fullName evidence="2">Uncharacterized protein</fullName>
    </submittedName>
</protein>
<dbReference type="AlphaFoldDB" id="A0A9X1INV4"/>
<proteinExistence type="predicted"/>